<dbReference type="EMBL" id="JACJVJ010000001">
    <property type="protein sequence ID" value="MBC2776626.1"/>
    <property type="molecule type" value="Genomic_DNA"/>
</dbReference>
<dbReference type="CDD" id="cd06849">
    <property type="entry name" value="lipoyl_domain"/>
    <property type="match status" value="1"/>
</dbReference>
<gene>
    <name evidence="4" type="ORF">H6P80_03230</name>
</gene>
<proteinExistence type="predicted"/>
<keyword evidence="2" id="KW-0450">Lipoyl</keyword>
<reference evidence="4 5" key="1">
    <citation type="submission" date="2020-08" db="EMBL/GenBank/DDBJ databases">
        <title>Draft genome sequence of Parasphingopyxis sp. GrpM-11.</title>
        <authorList>
            <person name="Oh J."/>
            <person name="Roh D.-H."/>
        </authorList>
    </citation>
    <scope>NUCLEOTIDE SEQUENCE [LARGE SCALE GENOMIC DNA]</scope>
    <source>
        <strain evidence="4 5">GrpM-11</strain>
    </source>
</reference>
<dbReference type="Proteomes" id="UP000564378">
    <property type="component" value="Unassembled WGS sequence"/>
</dbReference>
<dbReference type="Pfam" id="PF00364">
    <property type="entry name" value="Biotin_lipoyl"/>
    <property type="match status" value="1"/>
</dbReference>
<evidence type="ECO:0000256" key="2">
    <source>
        <dbReference type="ARBA" id="ARBA00022823"/>
    </source>
</evidence>
<protein>
    <submittedName>
        <fullName evidence="4">Biotin attachment protein</fullName>
    </submittedName>
</protein>
<evidence type="ECO:0000259" key="3">
    <source>
        <dbReference type="Pfam" id="PF00364"/>
    </source>
</evidence>
<accession>A0A842HU70</accession>
<feature type="domain" description="Lipoyl-binding" evidence="3">
    <location>
        <begin position="20"/>
        <end position="79"/>
    </location>
</feature>
<dbReference type="InterPro" id="IPR003016">
    <property type="entry name" value="2-oxoA_DH_lipoyl-BS"/>
</dbReference>
<dbReference type="InterPro" id="IPR000089">
    <property type="entry name" value="Biotin_lipoyl"/>
</dbReference>
<evidence type="ECO:0000256" key="1">
    <source>
        <dbReference type="ARBA" id="ARBA00001938"/>
    </source>
</evidence>
<dbReference type="SUPFAM" id="SSF51230">
    <property type="entry name" value="Single hybrid motif"/>
    <property type="match status" value="1"/>
</dbReference>
<evidence type="ECO:0000313" key="4">
    <source>
        <dbReference type="EMBL" id="MBC2776626.1"/>
    </source>
</evidence>
<dbReference type="Gene3D" id="2.40.50.100">
    <property type="match status" value="1"/>
</dbReference>
<organism evidence="4 5">
    <name type="scientific">Parasphingopyxis marina</name>
    <dbReference type="NCBI Taxonomy" id="2761622"/>
    <lineage>
        <taxon>Bacteria</taxon>
        <taxon>Pseudomonadati</taxon>
        <taxon>Pseudomonadota</taxon>
        <taxon>Alphaproteobacteria</taxon>
        <taxon>Sphingomonadales</taxon>
        <taxon>Sphingomonadaceae</taxon>
        <taxon>Parasphingopyxis</taxon>
    </lineage>
</organism>
<comment type="caution">
    <text evidence="4">The sequence shown here is derived from an EMBL/GenBank/DDBJ whole genome shotgun (WGS) entry which is preliminary data.</text>
</comment>
<evidence type="ECO:0000313" key="5">
    <source>
        <dbReference type="Proteomes" id="UP000564378"/>
    </source>
</evidence>
<dbReference type="PROSITE" id="PS00189">
    <property type="entry name" value="LIPOYL"/>
    <property type="match status" value="1"/>
</dbReference>
<name>A0A842HU70_9SPHN</name>
<comment type="cofactor">
    <cofactor evidence="1">
        <name>(R)-lipoate</name>
        <dbReference type="ChEBI" id="CHEBI:83088"/>
    </cofactor>
</comment>
<dbReference type="RefSeq" id="WP_185799896.1">
    <property type="nucleotide sequence ID" value="NZ_JACJVJ010000001.1"/>
</dbReference>
<dbReference type="AlphaFoldDB" id="A0A842HU70"/>
<keyword evidence="5" id="KW-1185">Reference proteome</keyword>
<sequence length="81" mass="8736">MADSVPLVVPDGLWEEDDAEAVVSAWLYEEGDCVTEGRVICELMVEKVSFDIEAPASGILKIVAKKEVSVSRGDLLAQIEA</sequence>
<dbReference type="InterPro" id="IPR011053">
    <property type="entry name" value="Single_hybrid_motif"/>
</dbReference>